<comment type="catalytic activity">
    <reaction evidence="9">
        <text>O-phospho-L-threonine + H(+) = (R)-1-aminopropan-2-yl phosphate + CO2</text>
        <dbReference type="Rhea" id="RHEA:11492"/>
        <dbReference type="ChEBI" id="CHEBI:15378"/>
        <dbReference type="ChEBI" id="CHEBI:16526"/>
        <dbReference type="ChEBI" id="CHEBI:58563"/>
        <dbReference type="ChEBI" id="CHEBI:58675"/>
        <dbReference type="EC" id="4.1.1.81"/>
    </reaction>
</comment>
<dbReference type="InterPro" id="IPR015422">
    <property type="entry name" value="PyrdxlP-dep_Trfase_small"/>
</dbReference>
<dbReference type="Proteomes" id="UP000198718">
    <property type="component" value="Unassembled WGS sequence"/>
</dbReference>
<dbReference type="Pfam" id="PF00155">
    <property type="entry name" value="Aminotran_1_2"/>
    <property type="match status" value="1"/>
</dbReference>
<reference evidence="11 12" key="1">
    <citation type="submission" date="2016-10" db="EMBL/GenBank/DDBJ databases">
        <authorList>
            <person name="de Groot N.N."/>
        </authorList>
    </citation>
    <scope>NUCLEOTIDE SEQUENCE [LARGE SCALE GENOMIC DNA]</scope>
    <source>
        <strain evidence="11 12">DSM 18346</strain>
    </source>
</reference>
<evidence type="ECO:0000256" key="3">
    <source>
        <dbReference type="ARBA" id="ARBA00004953"/>
    </source>
</evidence>
<name>A0A1G9E1D9_9FIRM</name>
<gene>
    <name evidence="11" type="ORF">SAMN05660472_01805</name>
</gene>
<protein>
    <recommendedName>
        <fullName evidence="4">threonine-phosphate decarboxylase</fullName>
        <ecNumber evidence="4">4.1.1.81</ecNumber>
    </recommendedName>
    <alternativeName>
        <fullName evidence="8">L-threonine-O-3-phosphate decarboxylase</fullName>
    </alternativeName>
</protein>
<evidence type="ECO:0000313" key="12">
    <source>
        <dbReference type="Proteomes" id="UP000198718"/>
    </source>
</evidence>
<feature type="domain" description="Aminotransferase class I/classII large" evidence="10">
    <location>
        <begin position="25"/>
        <end position="341"/>
    </location>
</feature>
<evidence type="ECO:0000256" key="5">
    <source>
        <dbReference type="ARBA" id="ARBA00022573"/>
    </source>
</evidence>
<dbReference type="GO" id="GO:0048472">
    <property type="term" value="F:threonine-phosphate decarboxylase activity"/>
    <property type="evidence" value="ECO:0007669"/>
    <property type="project" value="UniProtKB-EC"/>
</dbReference>
<dbReference type="CDD" id="cd00609">
    <property type="entry name" value="AAT_like"/>
    <property type="match status" value="1"/>
</dbReference>
<dbReference type="GO" id="GO:0030170">
    <property type="term" value="F:pyridoxal phosphate binding"/>
    <property type="evidence" value="ECO:0007669"/>
    <property type="project" value="InterPro"/>
</dbReference>
<dbReference type="Gene3D" id="3.40.640.10">
    <property type="entry name" value="Type I PLP-dependent aspartate aminotransferase-like (Major domain)"/>
    <property type="match status" value="1"/>
</dbReference>
<dbReference type="PANTHER" id="PTHR42885">
    <property type="entry name" value="HISTIDINOL-PHOSPHATE AMINOTRANSFERASE-RELATED"/>
    <property type="match status" value="1"/>
</dbReference>
<comment type="cofactor">
    <cofactor evidence="1">
        <name>pyridoxal 5'-phosphate</name>
        <dbReference type="ChEBI" id="CHEBI:597326"/>
    </cofactor>
</comment>
<dbReference type="Gene3D" id="3.90.1150.10">
    <property type="entry name" value="Aspartate Aminotransferase, domain 1"/>
    <property type="match status" value="1"/>
</dbReference>
<dbReference type="STRING" id="393762.SAMN05660472_01805"/>
<sequence length="360" mass="41848">MLHGGNLFEIQRKCNIDKNSLLDYSANINPLGVPATLKTLITNRINDLEHYPDIYYHELKYAIATYYSLSIEDIFVGNGAAQIIFDSIHTLRPQKSILLAPTFSEYERALKSCNTAIVKHQLKEEENFDLDIDKFIKEIDDSIDLIVLCNPNNPTSRLITTKGLEKILQKSREVNAYLIIDEAFMDFVEDQQCYSMLDKYRDYTNLIIVRAFTKFYGVPGLRLGFGVCRNSGLIEQLHQRMLPWSLNTFAGYFGEVLRSETTYVEKTHQWLQQEKKRFVEELKKIEGLKVFSPSVNFILIKILVAGFDVPQLKQRMLEKNILIRDCSTFDNLDKKFFRIAVKSRIHNEIFTKTLMEVMKQ</sequence>
<dbReference type="PANTHER" id="PTHR42885:SF1">
    <property type="entry name" value="THREONINE-PHOSPHATE DECARBOXYLASE"/>
    <property type="match status" value="1"/>
</dbReference>
<dbReference type="InterPro" id="IPR004839">
    <property type="entry name" value="Aminotransferase_I/II_large"/>
</dbReference>
<accession>A0A1G9E1D9</accession>
<evidence type="ECO:0000256" key="1">
    <source>
        <dbReference type="ARBA" id="ARBA00001933"/>
    </source>
</evidence>
<dbReference type="InterPro" id="IPR005860">
    <property type="entry name" value="CobD"/>
</dbReference>
<dbReference type="RefSeq" id="WP_090553377.1">
    <property type="nucleotide sequence ID" value="NZ_FNFP01000003.1"/>
</dbReference>
<dbReference type="UniPathway" id="UPA00148"/>
<keyword evidence="12" id="KW-1185">Reference proteome</keyword>
<keyword evidence="6" id="KW-0663">Pyridoxal phosphate</keyword>
<evidence type="ECO:0000256" key="7">
    <source>
        <dbReference type="ARBA" id="ARBA00023239"/>
    </source>
</evidence>
<keyword evidence="5" id="KW-0169">Cobalamin biosynthesis</keyword>
<dbReference type="OrthoDB" id="9813612at2"/>
<evidence type="ECO:0000259" key="10">
    <source>
        <dbReference type="Pfam" id="PF00155"/>
    </source>
</evidence>
<dbReference type="SUPFAM" id="SSF53383">
    <property type="entry name" value="PLP-dependent transferases"/>
    <property type="match status" value="1"/>
</dbReference>
<evidence type="ECO:0000256" key="8">
    <source>
        <dbReference type="ARBA" id="ARBA00029996"/>
    </source>
</evidence>
<comment type="pathway">
    <text evidence="3">Cofactor biosynthesis; adenosylcobalamin biosynthesis.</text>
</comment>
<evidence type="ECO:0000256" key="6">
    <source>
        <dbReference type="ARBA" id="ARBA00022898"/>
    </source>
</evidence>
<dbReference type="NCBIfam" id="TIGR01140">
    <property type="entry name" value="L_thr_O3P_dcar"/>
    <property type="match status" value="1"/>
</dbReference>
<dbReference type="EMBL" id="FNFP01000003">
    <property type="protein sequence ID" value="SDK69956.1"/>
    <property type="molecule type" value="Genomic_DNA"/>
</dbReference>
<evidence type="ECO:0000256" key="4">
    <source>
        <dbReference type="ARBA" id="ARBA00012285"/>
    </source>
</evidence>
<dbReference type="InterPro" id="IPR015424">
    <property type="entry name" value="PyrdxlP-dep_Trfase"/>
</dbReference>
<keyword evidence="7" id="KW-0456">Lyase</keyword>
<dbReference type="AlphaFoldDB" id="A0A1G9E1D9"/>
<dbReference type="InterPro" id="IPR015421">
    <property type="entry name" value="PyrdxlP-dep_Trfase_major"/>
</dbReference>
<evidence type="ECO:0000313" key="11">
    <source>
        <dbReference type="EMBL" id="SDK69956.1"/>
    </source>
</evidence>
<evidence type="ECO:0000256" key="2">
    <source>
        <dbReference type="ARBA" id="ARBA00003444"/>
    </source>
</evidence>
<proteinExistence type="predicted"/>
<organism evidence="11 12">
    <name type="scientific">Natronincola ferrireducens</name>
    <dbReference type="NCBI Taxonomy" id="393762"/>
    <lineage>
        <taxon>Bacteria</taxon>
        <taxon>Bacillati</taxon>
        <taxon>Bacillota</taxon>
        <taxon>Clostridia</taxon>
        <taxon>Peptostreptococcales</taxon>
        <taxon>Natronincolaceae</taxon>
        <taxon>Natronincola</taxon>
    </lineage>
</organism>
<dbReference type="GO" id="GO:0009236">
    <property type="term" value="P:cobalamin biosynthetic process"/>
    <property type="evidence" value="ECO:0007669"/>
    <property type="project" value="UniProtKB-UniPathway"/>
</dbReference>
<dbReference type="EC" id="4.1.1.81" evidence="4"/>
<comment type="function">
    <text evidence="2">Decarboxylates L-threonine-O-3-phosphate to yield (R)-1-amino-2-propanol O-2-phosphate, the precursor for the linkage between the nucleotide loop and the corrin ring in cobalamin.</text>
</comment>
<evidence type="ECO:0000256" key="9">
    <source>
        <dbReference type="ARBA" id="ARBA00048531"/>
    </source>
</evidence>